<dbReference type="OMA" id="VKITLHK"/>
<dbReference type="InterPro" id="IPR018038">
    <property type="entry name" value="Ribosomal_uL30_CS"/>
</dbReference>
<dbReference type="HAMAP" id="MF_01371_B">
    <property type="entry name" value="Ribosomal_uL30_B"/>
    <property type="match status" value="1"/>
</dbReference>
<evidence type="ECO:0000256" key="3">
    <source>
        <dbReference type="ARBA" id="ARBA00023274"/>
    </source>
</evidence>
<gene>
    <name evidence="7" type="ORF">DICPUDRAFT_155439</name>
</gene>
<dbReference type="CDD" id="cd01658">
    <property type="entry name" value="Ribosomal_L30"/>
    <property type="match status" value="1"/>
</dbReference>
<sequence length="117" mass="13273">MASKSAVKPISDLMKTHLKRKVFKNIPHNLLTQFSDKTIKNLPEGFIKELPTAPAGVIKVTLTKSPNHCEQDVKGTIKALGLQKMHHYIFHKNTPEIRGMIHKARVFIRVDEIPINN</sequence>
<dbReference type="Proteomes" id="UP000001064">
    <property type="component" value="Unassembled WGS sequence"/>
</dbReference>
<protein>
    <recommendedName>
        <fullName evidence="4">Large ribosomal subunit protein uL30m</fullName>
    </recommendedName>
</protein>
<dbReference type="Gene3D" id="3.30.1390.20">
    <property type="entry name" value="Ribosomal protein L30, ferredoxin-like fold domain"/>
    <property type="match status" value="1"/>
</dbReference>
<organism evidence="7 8">
    <name type="scientific">Dictyostelium purpureum</name>
    <name type="common">Slime mold</name>
    <dbReference type="NCBI Taxonomy" id="5786"/>
    <lineage>
        <taxon>Eukaryota</taxon>
        <taxon>Amoebozoa</taxon>
        <taxon>Evosea</taxon>
        <taxon>Eumycetozoa</taxon>
        <taxon>Dictyostelia</taxon>
        <taxon>Dictyosteliales</taxon>
        <taxon>Dictyosteliaceae</taxon>
        <taxon>Dictyostelium</taxon>
    </lineage>
</organism>
<dbReference type="InParanoid" id="F0ZU10"/>
<dbReference type="InterPro" id="IPR016082">
    <property type="entry name" value="Ribosomal_uL30_ferredoxin-like"/>
</dbReference>
<accession>F0ZU10</accession>
<dbReference type="PANTHER" id="PTHR15892">
    <property type="entry name" value="MITOCHONDRIAL RIBOSOMAL PROTEIN L30"/>
    <property type="match status" value="1"/>
</dbReference>
<dbReference type="InterPro" id="IPR005996">
    <property type="entry name" value="Ribosomal_uL30_bac-type"/>
</dbReference>
<proteinExistence type="inferred from homology"/>
<dbReference type="OrthoDB" id="509901at2759"/>
<evidence type="ECO:0000256" key="2">
    <source>
        <dbReference type="ARBA" id="ARBA00022980"/>
    </source>
</evidence>
<evidence type="ECO:0000256" key="1">
    <source>
        <dbReference type="ARBA" id="ARBA00007594"/>
    </source>
</evidence>
<name>F0ZU10_DICPU</name>
<dbReference type="GO" id="GO:0015934">
    <property type="term" value="C:large ribosomal subunit"/>
    <property type="evidence" value="ECO:0007669"/>
    <property type="project" value="InterPro"/>
</dbReference>
<keyword evidence="3 5" id="KW-0687">Ribonucleoprotein</keyword>
<comment type="similarity">
    <text evidence="1 5">Belongs to the universal ribosomal protein uL30 family.</text>
</comment>
<dbReference type="VEuPathDB" id="AmoebaDB:DICPUDRAFT_155439"/>
<dbReference type="KEGG" id="dpp:DICPUDRAFT_155439"/>
<dbReference type="AlphaFoldDB" id="F0ZU10"/>
<reference evidence="8" key="1">
    <citation type="journal article" date="2011" name="Genome Biol.">
        <title>Comparative genomics of the social amoebae Dictyostelium discoideum and Dictyostelium purpureum.</title>
        <authorList>
            <consortium name="US DOE Joint Genome Institute (JGI-PGF)"/>
            <person name="Sucgang R."/>
            <person name="Kuo A."/>
            <person name="Tian X."/>
            <person name="Salerno W."/>
            <person name="Parikh A."/>
            <person name="Feasley C.L."/>
            <person name="Dalin E."/>
            <person name="Tu H."/>
            <person name="Huang E."/>
            <person name="Barry K."/>
            <person name="Lindquist E."/>
            <person name="Shapiro H."/>
            <person name="Bruce D."/>
            <person name="Schmutz J."/>
            <person name="Salamov A."/>
            <person name="Fey P."/>
            <person name="Gaudet P."/>
            <person name="Anjard C."/>
            <person name="Babu M.M."/>
            <person name="Basu S."/>
            <person name="Bushmanova Y."/>
            <person name="van der Wel H."/>
            <person name="Katoh-Kurasawa M."/>
            <person name="Dinh C."/>
            <person name="Coutinho P.M."/>
            <person name="Saito T."/>
            <person name="Elias M."/>
            <person name="Schaap P."/>
            <person name="Kay R.R."/>
            <person name="Henrissat B."/>
            <person name="Eichinger L."/>
            <person name="Rivero F."/>
            <person name="Putnam N.H."/>
            <person name="West C.M."/>
            <person name="Loomis W.F."/>
            <person name="Chisholm R.L."/>
            <person name="Shaulsky G."/>
            <person name="Strassmann J.E."/>
            <person name="Queller D.C."/>
            <person name="Kuspa A."/>
            <person name="Grigoriev I.V."/>
        </authorList>
    </citation>
    <scope>NUCLEOTIDE SEQUENCE [LARGE SCALE GENOMIC DNA]</scope>
    <source>
        <strain evidence="8">QSDP1</strain>
    </source>
</reference>
<dbReference type="SUPFAM" id="SSF55129">
    <property type="entry name" value="Ribosomal protein L30p/L7e"/>
    <property type="match status" value="1"/>
</dbReference>
<dbReference type="Pfam" id="PF00327">
    <property type="entry name" value="Ribosomal_L30"/>
    <property type="match status" value="1"/>
</dbReference>
<dbReference type="PANTHER" id="PTHR15892:SF2">
    <property type="entry name" value="LARGE RIBOSOMAL SUBUNIT PROTEIN UL30M"/>
    <property type="match status" value="1"/>
</dbReference>
<dbReference type="FunCoup" id="F0ZU10">
    <property type="interactions" value="9"/>
</dbReference>
<dbReference type="PROSITE" id="PS00634">
    <property type="entry name" value="RIBOSOMAL_L30"/>
    <property type="match status" value="1"/>
</dbReference>
<dbReference type="eggNOG" id="ENOG502RHWG">
    <property type="taxonomic scope" value="Eukaryota"/>
</dbReference>
<dbReference type="GO" id="GO:0006412">
    <property type="term" value="P:translation"/>
    <property type="evidence" value="ECO:0007669"/>
    <property type="project" value="InterPro"/>
</dbReference>
<dbReference type="GeneID" id="10508676"/>
<dbReference type="RefSeq" id="XP_003290911.1">
    <property type="nucleotide sequence ID" value="XM_003290863.1"/>
</dbReference>
<dbReference type="GO" id="GO:0005739">
    <property type="term" value="C:mitochondrion"/>
    <property type="evidence" value="ECO:0000318"/>
    <property type="project" value="GO_Central"/>
</dbReference>
<evidence type="ECO:0000256" key="4">
    <source>
        <dbReference type="ARBA" id="ARBA00035281"/>
    </source>
</evidence>
<dbReference type="GO" id="GO:0003735">
    <property type="term" value="F:structural constituent of ribosome"/>
    <property type="evidence" value="ECO:0007669"/>
    <property type="project" value="InterPro"/>
</dbReference>
<evidence type="ECO:0000313" key="8">
    <source>
        <dbReference type="Proteomes" id="UP000001064"/>
    </source>
</evidence>
<keyword evidence="8" id="KW-1185">Reference proteome</keyword>
<feature type="domain" description="Large ribosomal subunit protein uL30-like ferredoxin-like fold" evidence="6">
    <location>
        <begin position="58"/>
        <end position="105"/>
    </location>
</feature>
<keyword evidence="2 5" id="KW-0689">Ribosomal protein</keyword>
<dbReference type="NCBIfam" id="TIGR01308">
    <property type="entry name" value="rpmD_bact"/>
    <property type="match status" value="1"/>
</dbReference>
<dbReference type="InterPro" id="IPR036919">
    <property type="entry name" value="Ribo_uL30_ferredoxin-like_sf"/>
</dbReference>
<evidence type="ECO:0000259" key="6">
    <source>
        <dbReference type="Pfam" id="PF00327"/>
    </source>
</evidence>
<dbReference type="EMBL" id="GL871186">
    <property type="protein sequence ID" value="EGC32574.1"/>
    <property type="molecule type" value="Genomic_DNA"/>
</dbReference>
<evidence type="ECO:0000313" key="7">
    <source>
        <dbReference type="EMBL" id="EGC32574.1"/>
    </source>
</evidence>
<evidence type="ECO:0000256" key="5">
    <source>
        <dbReference type="RuleBase" id="RU003734"/>
    </source>
</evidence>